<evidence type="ECO:0000313" key="3">
    <source>
        <dbReference type="Proteomes" id="UP000604046"/>
    </source>
</evidence>
<dbReference type="SUPFAM" id="SSF48371">
    <property type="entry name" value="ARM repeat"/>
    <property type="match status" value="1"/>
</dbReference>
<sequence>MEETFSAAAGGTCSAVVSATEDGALDEFYGRAPSLEARKPPCKAAMAEDDRAEWQMLVVRLECGMRFLQDELRRERQKRREADACCESLNTEPSGLKRQAQDLQAQCNDLRQLSDKLTEEIALLQKEMEDLQPKEPPQPPSAAYPEDSDTALGPYPLPLSVLLEYLTVSDMVNWRVTSWQAKDPKALVQHVVEVGNFRRPSSAIAFAEMMGAISAAYAKAPDAPKIDVNMRYCQDRIDCTPKLYKEFWCQLWHLTQADRELWHFPGSDVTVAPSLVRDLLEHCGSTDPALASAGFLCLNIGLAKGMPELKQTTAAGMLRLLKSSQLKCGWKMKALRLLGRCIGSMSITLRQEGLSLLMEMLRLETDVGVRQCVISKLDLLWRAAAEDPSDAWEEAERQLRQLCQSVPQDVRVALEAILLFD</sequence>
<proteinExistence type="predicted"/>
<feature type="region of interest" description="Disordered" evidence="1">
    <location>
        <begin position="130"/>
        <end position="149"/>
    </location>
</feature>
<dbReference type="InterPro" id="IPR016024">
    <property type="entry name" value="ARM-type_fold"/>
</dbReference>
<dbReference type="AlphaFoldDB" id="A0A812VB13"/>
<dbReference type="EMBL" id="CAJNDS010002820">
    <property type="protein sequence ID" value="CAE7609280.1"/>
    <property type="molecule type" value="Genomic_DNA"/>
</dbReference>
<reference evidence="2" key="1">
    <citation type="submission" date="2021-02" db="EMBL/GenBank/DDBJ databases">
        <authorList>
            <person name="Dougan E. K."/>
            <person name="Rhodes N."/>
            <person name="Thang M."/>
            <person name="Chan C."/>
        </authorList>
    </citation>
    <scope>NUCLEOTIDE SEQUENCE</scope>
</reference>
<accession>A0A812VB13</accession>
<name>A0A812VB13_9DINO</name>
<keyword evidence="3" id="KW-1185">Reference proteome</keyword>
<evidence type="ECO:0000313" key="2">
    <source>
        <dbReference type="EMBL" id="CAE7609280.1"/>
    </source>
</evidence>
<protein>
    <submittedName>
        <fullName evidence="2">AMT1-1 protein</fullName>
    </submittedName>
</protein>
<organism evidence="2 3">
    <name type="scientific">Symbiodinium natans</name>
    <dbReference type="NCBI Taxonomy" id="878477"/>
    <lineage>
        <taxon>Eukaryota</taxon>
        <taxon>Sar</taxon>
        <taxon>Alveolata</taxon>
        <taxon>Dinophyceae</taxon>
        <taxon>Suessiales</taxon>
        <taxon>Symbiodiniaceae</taxon>
        <taxon>Symbiodinium</taxon>
    </lineage>
</organism>
<comment type="caution">
    <text evidence="2">The sequence shown here is derived from an EMBL/GenBank/DDBJ whole genome shotgun (WGS) entry which is preliminary data.</text>
</comment>
<dbReference type="Proteomes" id="UP000604046">
    <property type="component" value="Unassembled WGS sequence"/>
</dbReference>
<evidence type="ECO:0000256" key="1">
    <source>
        <dbReference type="SAM" id="MobiDB-lite"/>
    </source>
</evidence>
<gene>
    <name evidence="2" type="primary">AMT1-1</name>
    <name evidence="2" type="ORF">SNAT2548_LOCUS34635</name>
</gene>
<dbReference type="OrthoDB" id="10618831at2759"/>